<evidence type="ECO:0000313" key="1">
    <source>
        <dbReference type="EMBL" id="KLU25264.1"/>
    </source>
</evidence>
<reference evidence="1 2" key="1">
    <citation type="journal article" date="2015" name="Genome Announc.">
        <title>Draft Genome Sequence of Burkholderia sp. Strain PML1(12), an Ectomycorrhizosphere-Inhabiting Bacterium with Effective Mineral-Weathering Ability.</title>
        <authorList>
            <person name="Uroz S."/>
            <person name="Oger P."/>
        </authorList>
    </citation>
    <scope>NUCLEOTIDE SEQUENCE [LARGE SCALE GENOMIC DNA]</scope>
    <source>
        <strain evidence="2">PML1(12)</strain>
    </source>
</reference>
<dbReference type="Gene3D" id="3.40.190.270">
    <property type="match status" value="1"/>
</dbReference>
<dbReference type="OrthoDB" id="7467011at2"/>
<dbReference type="PATRIC" id="fig|908627.4.peg.3477"/>
<protein>
    <recommendedName>
        <fullName evidence="3">Monooxygenase</fullName>
    </recommendedName>
</protein>
<dbReference type="AlphaFoldDB" id="A0A0J1CXG5"/>
<dbReference type="PANTHER" id="PTHR30024:SF42">
    <property type="entry name" value="ALIPHATIC SULFONATES-BINDING PROTEIN-RELATED"/>
    <property type="match status" value="1"/>
</dbReference>
<proteinExistence type="predicted"/>
<dbReference type="Gene3D" id="3.40.190.10">
    <property type="entry name" value="Periplasmic binding protein-like II"/>
    <property type="match status" value="1"/>
</dbReference>
<sequence length="346" mass="38347">MSQDSVSELWYTRCPVPTTSGIAQHFRWLHREFERVGIALKSIRAADDQAVRNSHFDHTHAGMFREGGNVPPIWARANGRDTAVVGITWVDEEQLILVREDSDIRDLAGLKGRRLGLPLHATPIVDVGRAQDLRGLLTALELGELTREQVELVDVAAGGFDLREQDANAPRRPHVVAAALLDGTVDAIHAKGAVSATLIAEHGLRPIFDINSHPDPLVRVNAGTPRPITVDRTLALEHPDVVARYLAVLLRTAQWAEDHPEEVVTAIAAETGSTTQAVRRGFGPNLHRQFTPLLSNLYVEGLRQQKAFLLREGFVQADFAYDEWILRKPLELARKLAEEIEFSRAA</sequence>
<dbReference type="SUPFAM" id="SSF53850">
    <property type="entry name" value="Periplasmic binding protein-like II"/>
    <property type="match status" value="1"/>
</dbReference>
<keyword evidence="2" id="KW-1185">Reference proteome</keyword>
<organism evidence="1 2">
    <name type="scientific">Caballeronia mineralivorans PML1(12)</name>
    <dbReference type="NCBI Taxonomy" id="908627"/>
    <lineage>
        <taxon>Bacteria</taxon>
        <taxon>Pseudomonadati</taxon>
        <taxon>Pseudomonadota</taxon>
        <taxon>Betaproteobacteria</taxon>
        <taxon>Burkholderiales</taxon>
        <taxon>Burkholderiaceae</taxon>
        <taxon>Caballeronia</taxon>
    </lineage>
</organism>
<dbReference type="Proteomes" id="UP000035963">
    <property type="component" value="Unassembled WGS sequence"/>
</dbReference>
<comment type="caution">
    <text evidence="1">The sequence shown here is derived from an EMBL/GenBank/DDBJ whole genome shotgun (WGS) entry which is preliminary data.</text>
</comment>
<dbReference type="EMBL" id="AEJF01000095">
    <property type="protein sequence ID" value="KLU25264.1"/>
    <property type="molecule type" value="Genomic_DNA"/>
</dbReference>
<name>A0A0J1CXG5_9BURK</name>
<dbReference type="RefSeq" id="WP_047847568.1">
    <property type="nucleotide sequence ID" value="NZ_AEJF01000095.1"/>
</dbReference>
<evidence type="ECO:0008006" key="3">
    <source>
        <dbReference type="Google" id="ProtNLM"/>
    </source>
</evidence>
<accession>A0A0J1CXG5</accession>
<dbReference type="PANTHER" id="PTHR30024">
    <property type="entry name" value="ALIPHATIC SULFONATES-BINDING PROTEIN-RELATED"/>
    <property type="match status" value="1"/>
</dbReference>
<gene>
    <name evidence="1" type="ORF">EOS_15585</name>
</gene>
<evidence type="ECO:0000313" key="2">
    <source>
        <dbReference type="Proteomes" id="UP000035963"/>
    </source>
</evidence>